<comment type="caution">
    <text evidence="2">The sequence shown here is derived from an EMBL/GenBank/DDBJ whole genome shotgun (WGS) entry which is preliminary data.</text>
</comment>
<keyword evidence="1" id="KW-1133">Transmembrane helix</keyword>
<evidence type="ECO:0000313" key="3">
    <source>
        <dbReference type="Proteomes" id="UP000324897"/>
    </source>
</evidence>
<dbReference type="Gramene" id="TVU50817">
    <property type="protein sequence ID" value="TVU50817"/>
    <property type="gene ID" value="EJB05_02208"/>
</dbReference>
<organism evidence="2 3">
    <name type="scientific">Eragrostis curvula</name>
    <name type="common">weeping love grass</name>
    <dbReference type="NCBI Taxonomy" id="38414"/>
    <lineage>
        <taxon>Eukaryota</taxon>
        <taxon>Viridiplantae</taxon>
        <taxon>Streptophyta</taxon>
        <taxon>Embryophyta</taxon>
        <taxon>Tracheophyta</taxon>
        <taxon>Spermatophyta</taxon>
        <taxon>Magnoliopsida</taxon>
        <taxon>Liliopsida</taxon>
        <taxon>Poales</taxon>
        <taxon>Poaceae</taxon>
        <taxon>PACMAD clade</taxon>
        <taxon>Chloridoideae</taxon>
        <taxon>Eragrostideae</taxon>
        <taxon>Eragrostidinae</taxon>
        <taxon>Eragrostis</taxon>
    </lineage>
</organism>
<feature type="transmembrane region" description="Helical" evidence="1">
    <location>
        <begin position="179"/>
        <end position="205"/>
    </location>
</feature>
<accession>A0A5J9WSB6</accession>
<name>A0A5J9WSB6_9POAL</name>
<evidence type="ECO:0000256" key="1">
    <source>
        <dbReference type="SAM" id="Phobius"/>
    </source>
</evidence>
<feature type="transmembrane region" description="Helical" evidence="1">
    <location>
        <begin position="150"/>
        <end position="173"/>
    </location>
</feature>
<dbReference type="Proteomes" id="UP000324897">
    <property type="component" value="Chromosome 6"/>
</dbReference>
<gene>
    <name evidence="2" type="ORF">EJB05_02208</name>
</gene>
<sequence length="209" mass="23052">MDEIIIDVRAPLVVRSSMDKKKKKASLPMLMVEEVFKWVPFQLPVTSFKKNKFRFQMPLLKVQAVLAWALITAFSLAVTWCFLSAIEFANVPIPCSPILQPQPLDLTPAQEVEVVSFWEGYQWFTVPQAATATVGLLLPRHRAGSRWTLAFVAIVSAAVAHYMQSRSVLVFIAADPEDISFIIMAGGCAVLFVGGDLLSILSLLIGGTE</sequence>
<keyword evidence="1" id="KW-0472">Membrane</keyword>
<keyword evidence="1" id="KW-0812">Transmembrane</keyword>
<dbReference type="EMBL" id="RWGY01000002">
    <property type="protein sequence ID" value="TVU50817.1"/>
    <property type="molecule type" value="Genomic_DNA"/>
</dbReference>
<dbReference type="AlphaFoldDB" id="A0A5J9WSB6"/>
<evidence type="ECO:0000313" key="2">
    <source>
        <dbReference type="EMBL" id="TVU50817.1"/>
    </source>
</evidence>
<feature type="transmembrane region" description="Helical" evidence="1">
    <location>
        <begin position="59"/>
        <end position="86"/>
    </location>
</feature>
<reference evidence="2 3" key="1">
    <citation type="journal article" date="2019" name="Sci. Rep.">
        <title>A high-quality genome of Eragrostis curvula grass provides insights into Poaceae evolution and supports new strategies to enhance forage quality.</title>
        <authorList>
            <person name="Carballo J."/>
            <person name="Santos B.A.C.M."/>
            <person name="Zappacosta D."/>
            <person name="Garbus I."/>
            <person name="Selva J.P."/>
            <person name="Gallo C.A."/>
            <person name="Diaz A."/>
            <person name="Albertini E."/>
            <person name="Caccamo M."/>
            <person name="Echenique V."/>
        </authorList>
    </citation>
    <scope>NUCLEOTIDE SEQUENCE [LARGE SCALE GENOMIC DNA]</scope>
    <source>
        <strain evidence="3">cv. Victoria</strain>
        <tissue evidence="2">Leaf</tissue>
    </source>
</reference>
<proteinExistence type="predicted"/>
<keyword evidence="3" id="KW-1185">Reference proteome</keyword>
<protein>
    <submittedName>
        <fullName evidence="2">Uncharacterized protein</fullName>
    </submittedName>
</protein>